<dbReference type="Proteomes" id="UP001212189">
    <property type="component" value="Chromosome"/>
</dbReference>
<organism evidence="4 5">
    <name type="scientific">Denitrificimonas caeni</name>
    <dbReference type="NCBI Taxonomy" id="521720"/>
    <lineage>
        <taxon>Bacteria</taxon>
        <taxon>Pseudomonadati</taxon>
        <taxon>Pseudomonadota</taxon>
        <taxon>Gammaproteobacteria</taxon>
        <taxon>Pseudomonadales</taxon>
        <taxon>Pseudomonadaceae</taxon>
        <taxon>Denitrificimonas</taxon>
    </lineage>
</organism>
<reference evidence="4 5" key="1">
    <citation type="submission" date="2022-12" db="EMBL/GenBank/DDBJ databases">
        <title>Coexistence and Characterization of a Novel Tigecycline Resistance gene tet(X) variant and blaNDM-1 in a Pseudomonas caeni Isolate of Chicken Origin.</title>
        <authorList>
            <person name="Lu X."/>
            <person name="Zhang L."/>
            <person name="Li R."/>
            <person name="Wang Z."/>
        </authorList>
    </citation>
    <scope>NUCLEOTIDE SEQUENCE [LARGE SCALE GENOMIC DNA]</scope>
    <source>
        <strain evidence="4 5">CE14</strain>
    </source>
</reference>
<dbReference type="SUPFAM" id="SSF110296">
    <property type="entry name" value="Oligoxyloglucan reducing end-specific cellobiohydrolase"/>
    <property type="match status" value="1"/>
</dbReference>
<keyword evidence="5" id="KW-1185">Reference proteome</keyword>
<dbReference type="Gene3D" id="2.130.10.10">
    <property type="entry name" value="YVTN repeat-like/Quinoprotein amine dehydrogenase"/>
    <property type="match status" value="1"/>
</dbReference>
<dbReference type="KEGG" id="dce:O6P33_08955"/>
<dbReference type="InterPro" id="IPR015943">
    <property type="entry name" value="WD40/YVTN_repeat-like_dom_sf"/>
</dbReference>
<gene>
    <name evidence="4" type="ORF">O6P33_08955</name>
</gene>
<keyword evidence="1" id="KW-0602">Photosynthesis</keyword>
<dbReference type="InterPro" id="IPR028203">
    <property type="entry name" value="PSII_CF48-like_dom"/>
</dbReference>
<name>A0AAE9VLS5_9GAMM</name>
<protein>
    <submittedName>
        <fullName evidence="4">YCF48-related protein</fullName>
    </submittedName>
</protein>
<dbReference type="AlphaFoldDB" id="A0AAE9VLS5"/>
<dbReference type="PANTHER" id="PTHR47199:SF2">
    <property type="entry name" value="PHOTOSYSTEM II STABILITY_ASSEMBLY FACTOR HCF136, CHLOROPLASTIC"/>
    <property type="match status" value="1"/>
</dbReference>
<evidence type="ECO:0000256" key="2">
    <source>
        <dbReference type="ARBA" id="ARBA00023276"/>
    </source>
</evidence>
<dbReference type="CDD" id="cd15482">
    <property type="entry name" value="Sialidase_non-viral"/>
    <property type="match status" value="1"/>
</dbReference>
<dbReference type="PANTHER" id="PTHR47199">
    <property type="entry name" value="PHOTOSYSTEM II STABILITY/ASSEMBLY FACTOR HCF136, CHLOROPLASTIC"/>
    <property type="match status" value="1"/>
</dbReference>
<dbReference type="RefSeq" id="WP_269817445.1">
    <property type="nucleotide sequence ID" value="NZ_CP114976.1"/>
</dbReference>
<evidence type="ECO:0000259" key="3">
    <source>
        <dbReference type="Pfam" id="PF14870"/>
    </source>
</evidence>
<evidence type="ECO:0000256" key="1">
    <source>
        <dbReference type="ARBA" id="ARBA00022531"/>
    </source>
</evidence>
<proteinExistence type="predicted"/>
<dbReference type="EMBL" id="CP114976">
    <property type="protein sequence ID" value="WBE24501.1"/>
    <property type="molecule type" value="Genomic_DNA"/>
</dbReference>
<sequence>MREPFSQTDNKNTVGIGRGQQLQSAAGKFKLLSLCAALILPSAYSLPVAAQSEGVAAPAYSIESPAAQSNLLLDVVRAGKRLVAVGARGHILYSDDDGKQWLQARVPTQQLLTAVYFVDDRHGWAVGHDALILATRDGGATWVRQYDDIEQESPLLGVWFKDRDTGYAVGAYGMLLGTNNGGKDWERLDDALDNEDGYHLNAISSVADSGIIIVGEMGVMFRSTDWGESWEVLDSPYEGSLFGVVGGQQPDHLLAYGLRGHVFRSTDFGESWQEIPVQTDGGQLQFGLSSGELLSNGDFLIVGHGGTVLRSSNDGQSFTVSHRSDRTSLAAVAEGAEGKLVLVGQNGIHQTDALGNDVLDK</sequence>
<keyword evidence="2" id="KW-0604">Photosystem II</keyword>
<evidence type="ECO:0000313" key="5">
    <source>
        <dbReference type="Proteomes" id="UP001212189"/>
    </source>
</evidence>
<dbReference type="GO" id="GO:0015979">
    <property type="term" value="P:photosynthesis"/>
    <property type="evidence" value="ECO:0007669"/>
    <property type="project" value="UniProtKB-KW"/>
</dbReference>
<evidence type="ECO:0000313" key="4">
    <source>
        <dbReference type="EMBL" id="WBE24501.1"/>
    </source>
</evidence>
<dbReference type="GO" id="GO:0009523">
    <property type="term" value="C:photosystem II"/>
    <property type="evidence" value="ECO:0007669"/>
    <property type="project" value="UniProtKB-KW"/>
</dbReference>
<accession>A0AAE9VLS5</accession>
<feature type="domain" description="Photosynthesis system II assembly factor Ycf48/Hcf136-like" evidence="3">
    <location>
        <begin position="148"/>
        <end position="275"/>
    </location>
</feature>
<dbReference type="Pfam" id="PF14870">
    <property type="entry name" value="PSII_BNR"/>
    <property type="match status" value="1"/>
</dbReference>